<organism evidence="2 3">
    <name type="scientific">Amanita muscaria (strain Koide BX008)</name>
    <dbReference type="NCBI Taxonomy" id="946122"/>
    <lineage>
        <taxon>Eukaryota</taxon>
        <taxon>Fungi</taxon>
        <taxon>Dikarya</taxon>
        <taxon>Basidiomycota</taxon>
        <taxon>Agaricomycotina</taxon>
        <taxon>Agaricomycetes</taxon>
        <taxon>Agaricomycetidae</taxon>
        <taxon>Agaricales</taxon>
        <taxon>Pluteineae</taxon>
        <taxon>Amanitaceae</taxon>
        <taxon>Amanita</taxon>
    </lineage>
</organism>
<protein>
    <recommendedName>
        <fullName evidence="1">SET domain-containing protein</fullName>
    </recommendedName>
</protein>
<evidence type="ECO:0000313" key="3">
    <source>
        <dbReference type="Proteomes" id="UP000054549"/>
    </source>
</evidence>
<dbReference type="InParanoid" id="A0A0C2XPC5"/>
<reference evidence="2 3" key="1">
    <citation type="submission" date="2014-04" db="EMBL/GenBank/DDBJ databases">
        <title>Evolutionary Origins and Diversification of the Mycorrhizal Mutualists.</title>
        <authorList>
            <consortium name="DOE Joint Genome Institute"/>
            <consortium name="Mycorrhizal Genomics Consortium"/>
            <person name="Kohler A."/>
            <person name="Kuo A."/>
            <person name="Nagy L.G."/>
            <person name="Floudas D."/>
            <person name="Copeland A."/>
            <person name="Barry K.W."/>
            <person name="Cichocki N."/>
            <person name="Veneault-Fourrey C."/>
            <person name="LaButti K."/>
            <person name="Lindquist E.A."/>
            <person name="Lipzen A."/>
            <person name="Lundell T."/>
            <person name="Morin E."/>
            <person name="Murat C."/>
            <person name="Riley R."/>
            <person name="Ohm R."/>
            <person name="Sun H."/>
            <person name="Tunlid A."/>
            <person name="Henrissat B."/>
            <person name="Grigoriev I.V."/>
            <person name="Hibbett D.S."/>
            <person name="Martin F."/>
        </authorList>
    </citation>
    <scope>NUCLEOTIDE SEQUENCE [LARGE SCALE GENOMIC DNA]</scope>
    <source>
        <strain evidence="2 3">Koide BX008</strain>
    </source>
</reference>
<dbReference type="Proteomes" id="UP000054549">
    <property type="component" value="Unassembled WGS sequence"/>
</dbReference>
<dbReference type="OrthoDB" id="5792673at2759"/>
<dbReference type="InterPro" id="IPR001214">
    <property type="entry name" value="SET_dom"/>
</dbReference>
<dbReference type="SUPFAM" id="SSF82199">
    <property type="entry name" value="SET domain"/>
    <property type="match status" value="1"/>
</dbReference>
<dbReference type="Gene3D" id="2.170.270.10">
    <property type="entry name" value="SET domain"/>
    <property type="match status" value="1"/>
</dbReference>
<dbReference type="EMBL" id="KN818223">
    <property type="protein sequence ID" value="KIL70998.1"/>
    <property type="molecule type" value="Genomic_DNA"/>
</dbReference>
<sequence>MPPAKGVKKATTKPRHWPEGLPYRDSYCYHSSVAPSLRQFIQGNTSSGKGHNQGIGRTQVIVRLISDPSHPACGQYGLFAARKILPKTHIIDYIGEVHCDDRAESNYDLSLHRFQDGVCIGIDATSMGNEARFINDYRGIKDKPNVVFIDARVPSGELRMGIWSTSDGIRKGEEILVSYGKAWWRARSEEQSPLR</sequence>
<name>A0A0C2XPC5_AMAMK</name>
<keyword evidence="3" id="KW-1185">Reference proteome</keyword>
<evidence type="ECO:0000259" key="1">
    <source>
        <dbReference type="PROSITE" id="PS50280"/>
    </source>
</evidence>
<dbReference type="HOGENOM" id="CLU_054608_0_1_1"/>
<evidence type="ECO:0000313" key="2">
    <source>
        <dbReference type="EMBL" id="KIL70998.1"/>
    </source>
</evidence>
<dbReference type="Pfam" id="PF00856">
    <property type="entry name" value="SET"/>
    <property type="match status" value="1"/>
</dbReference>
<dbReference type="STRING" id="946122.A0A0C2XPC5"/>
<dbReference type="AlphaFoldDB" id="A0A0C2XPC5"/>
<proteinExistence type="predicted"/>
<gene>
    <name evidence="2" type="ORF">M378DRAFT_116471</name>
</gene>
<dbReference type="PROSITE" id="PS50280">
    <property type="entry name" value="SET"/>
    <property type="match status" value="1"/>
</dbReference>
<accession>A0A0C2XPC5</accession>
<dbReference type="InterPro" id="IPR046341">
    <property type="entry name" value="SET_dom_sf"/>
</dbReference>
<feature type="domain" description="SET" evidence="1">
    <location>
        <begin position="58"/>
        <end position="180"/>
    </location>
</feature>
<dbReference type="SMART" id="SM00317">
    <property type="entry name" value="SET"/>
    <property type="match status" value="1"/>
</dbReference>